<dbReference type="RefSeq" id="WP_120109422.1">
    <property type="nucleotide sequence ID" value="NZ_RAHJ01000018.1"/>
</dbReference>
<keyword evidence="2" id="KW-0805">Transcription regulation</keyword>
<dbReference type="CDD" id="cd08472">
    <property type="entry name" value="PBP2_CrgA_like_3"/>
    <property type="match status" value="1"/>
</dbReference>
<accession>A0A419R349</accession>
<sequence length="302" mass="33890">MDRIELLNVFCHVVECGSFTRAADRLTMPRSSVSLAIQELERIVGTRLLHRTTRKVSPTQDGLECYERCQPLIEEFDDLSNMFTAAQRGLSGRIRVDLPGRIGRLIVAPAIGEFLAQHPEIDIIMGVTDRSTDLIEEGVDCVLRVGTPENSFLVARQIGEVKLTNVASPDYLARHGTPCIPADLSDHSMVLFASPNTGRVEHFEWVASGQLYTQPVRGRLTVNNAEAMIAACHAGLGIIQIPAYDIQDSIARGELVEIMPEFRADSMPMNLLFPRRRERTRRVLIFADWLESLVRREILRTQ</sequence>
<dbReference type="AlphaFoldDB" id="A0A419R349"/>
<dbReference type="PANTHER" id="PTHR30537:SF72">
    <property type="entry name" value="LYSR FAMILY TRANSCRIPTIONAL REGULATOR"/>
    <property type="match status" value="1"/>
</dbReference>
<evidence type="ECO:0000313" key="6">
    <source>
        <dbReference type="EMBL" id="RJX68163.1"/>
    </source>
</evidence>
<dbReference type="InterPro" id="IPR036388">
    <property type="entry name" value="WH-like_DNA-bd_sf"/>
</dbReference>
<dbReference type="FunFam" id="1.10.10.10:FF:000001">
    <property type="entry name" value="LysR family transcriptional regulator"/>
    <property type="match status" value="1"/>
</dbReference>
<keyword evidence="4" id="KW-0804">Transcription</keyword>
<dbReference type="PROSITE" id="PS50931">
    <property type="entry name" value="HTH_LYSR"/>
    <property type="match status" value="1"/>
</dbReference>
<dbReference type="GO" id="GO:0006351">
    <property type="term" value="P:DNA-templated transcription"/>
    <property type="evidence" value="ECO:0007669"/>
    <property type="project" value="TreeGrafter"/>
</dbReference>
<comment type="caution">
    <text evidence="6">The sequence shown here is derived from an EMBL/GenBank/DDBJ whole genome shotgun (WGS) entry which is preliminary data.</text>
</comment>
<dbReference type="Gene3D" id="1.10.10.10">
    <property type="entry name" value="Winged helix-like DNA-binding domain superfamily/Winged helix DNA-binding domain"/>
    <property type="match status" value="1"/>
</dbReference>
<dbReference type="Pfam" id="PF03466">
    <property type="entry name" value="LysR_substrate"/>
    <property type="match status" value="1"/>
</dbReference>
<keyword evidence="7" id="KW-1185">Reference proteome</keyword>
<dbReference type="SUPFAM" id="SSF53850">
    <property type="entry name" value="Periplasmic binding protein-like II"/>
    <property type="match status" value="1"/>
</dbReference>
<comment type="similarity">
    <text evidence="1">Belongs to the LysR transcriptional regulatory family.</text>
</comment>
<gene>
    <name evidence="6" type="ORF">D6858_09640</name>
</gene>
<dbReference type="InterPro" id="IPR005119">
    <property type="entry name" value="LysR_subst-bd"/>
</dbReference>
<evidence type="ECO:0000256" key="3">
    <source>
        <dbReference type="ARBA" id="ARBA00023125"/>
    </source>
</evidence>
<dbReference type="PANTHER" id="PTHR30537">
    <property type="entry name" value="HTH-TYPE TRANSCRIPTIONAL REGULATOR"/>
    <property type="match status" value="1"/>
</dbReference>
<dbReference type="GO" id="GO:0003700">
    <property type="term" value="F:DNA-binding transcription factor activity"/>
    <property type="evidence" value="ECO:0007669"/>
    <property type="project" value="InterPro"/>
</dbReference>
<feature type="domain" description="HTH lysR-type" evidence="5">
    <location>
        <begin position="1"/>
        <end position="59"/>
    </location>
</feature>
<dbReference type="GO" id="GO:0043565">
    <property type="term" value="F:sequence-specific DNA binding"/>
    <property type="evidence" value="ECO:0007669"/>
    <property type="project" value="TreeGrafter"/>
</dbReference>
<evidence type="ECO:0000256" key="2">
    <source>
        <dbReference type="ARBA" id="ARBA00023015"/>
    </source>
</evidence>
<dbReference type="EMBL" id="RAHJ01000018">
    <property type="protein sequence ID" value="RJX68163.1"/>
    <property type="molecule type" value="Genomic_DNA"/>
</dbReference>
<dbReference type="Proteomes" id="UP000284322">
    <property type="component" value="Unassembled WGS sequence"/>
</dbReference>
<evidence type="ECO:0000256" key="1">
    <source>
        <dbReference type="ARBA" id="ARBA00009437"/>
    </source>
</evidence>
<reference evidence="6 7" key="1">
    <citation type="submission" date="2018-09" db="EMBL/GenBank/DDBJ databases">
        <title>Altererythrobacter sp.Ery1 and Ery12, the genome sequencing of novel strains in genus Alterythrobacter.</title>
        <authorList>
            <person name="Cheng H."/>
            <person name="Wu Y.-H."/>
            <person name="Fang C."/>
            <person name="Xu X.-W."/>
        </authorList>
    </citation>
    <scope>NUCLEOTIDE SEQUENCE [LARGE SCALE GENOMIC DNA]</scope>
    <source>
        <strain evidence="6 7">Ery12</strain>
    </source>
</reference>
<keyword evidence="3" id="KW-0238">DNA-binding</keyword>
<evidence type="ECO:0000256" key="4">
    <source>
        <dbReference type="ARBA" id="ARBA00023163"/>
    </source>
</evidence>
<protein>
    <submittedName>
        <fullName evidence="6">LysR family transcriptional regulator</fullName>
    </submittedName>
</protein>
<dbReference type="InterPro" id="IPR036390">
    <property type="entry name" value="WH_DNA-bd_sf"/>
</dbReference>
<evidence type="ECO:0000313" key="7">
    <source>
        <dbReference type="Proteomes" id="UP000284322"/>
    </source>
</evidence>
<dbReference type="SUPFAM" id="SSF46785">
    <property type="entry name" value="Winged helix' DNA-binding domain"/>
    <property type="match status" value="1"/>
</dbReference>
<dbReference type="InterPro" id="IPR058163">
    <property type="entry name" value="LysR-type_TF_proteobact-type"/>
</dbReference>
<evidence type="ECO:0000259" key="5">
    <source>
        <dbReference type="PROSITE" id="PS50931"/>
    </source>
</evidence>
<proteinExistence type="inferred from homology"/>
<dbReference type="InterPro" id="IPR000847">
    <property type="entry name" value="LysR_HTH_N"/>
</dbReference>
<dbReference type="Gene3D" id="3.40.190.290">
    <property type="match status" value="1"/>
</dbReference>
<name>A0A419R349_9SPHN</name>
<organism evidence="6 7">
    <name type="scientific">Tsuneonella suprasediminis</name>
    <dbReference type="NCBI Taxonomy" id="2306996"/>
    <lineage>
        <taxon>Bacteria</taxon>
        <taxon>Pseudomonadati</taxon>
        <taxon>Pseudomonadota</taxon>
        <taxon>Alphaproteobacteria</taxon>
        <taxon>Sphingomonadales</taxon>
        <taxon>Erythrobacteraceae</taxon>
        <taxon>Tsuneonella</taxon>
    </lineage>
</organism>
<dbReference type="FunFam" id="3.40.190.290:FF:000001">
    <property type="entry name" value="Transcriptional regulator, LysR family"/>
    <property type="match status" value="1"/>
</dbReference>
<dbReference type="Pfam" id="PF00126">
    <property type="entry name" value="HTH_1"/>
    <property type="match status" value="1"/>
</dbReference>
<dbReference type="OrthoDB" id="9786526at2"/>